<dbReference type="AlphaFoldDB" id="A0A7R9C448"/>
<protein>
    <submittedName>
        <fullName evidence="2">Uncharacterized protein</fullName>
    </submittedName>
</protein>
<organism evidence="2">
    <name type="scientific">Notodromas monacha</name>
    <dbReference type="NCBI Taxonomy" id="399045"/>
    <lineage>
        <taxon>Eukaryota</taxon>
        <taxon>Metazoa</taxon>
        <taxon>Ecdysozoa</taxon>
        <taxon>Arthropoda</taxon>
        <taxon>Crustacea</taxon>
        <taxon>Oligostraca</taxon>
        <taxon>Ostracoda</taxon>
        <taxon>Podocopa</taxon>
        <taxon>Podocopida</taxon>
        <taxon>Cypridocopina</taxon>
        <taxon>Cypridoidea</taxon>
        <taxon>Cyprididae</taxon>
        <taxon>Notodromas</taxon>
    </lineage>
</organism>
<evidence type="ECO:0000256" key="1">
    <source>
        <dbReference type="SAM" id="MobiDB-lite"/>
    </source>
</evidence>
<evidence type="ECO:0000313" key="2">
    <source>
        <dbReference type="EMBL" id="CAD7285749.1"/>
    </source>
</evidence>
<sequence length="68" mass="7851">MDNSGRNVDPRSIRRLEEEEQPFLGSNDVAEIRLTPAWESRNLPPEQLNFQDVSPPDESEYGKEPPDR</sequence>
<feature type="compositionally biased region" description="Basic and acidic residues" evidence="1">
    <location>
        <begin position="8"/>
        <end position="17"/>
    </location>
</feature>
<dbReference type="OrthoDB" id="1856718at2759"/>
<feature type="region of interest" description="Disordered" evidence="1">
    <location>
        <begin position="38"/>
        <end position="68"/>
    </location>
</feature>
<evidence type="ECO:0000313" key="3">
    <source>
        <dbReference type="Proteomes" id="UP000678499"/>
    </source>
</evidence>
<dbReference type="Proteomes" id="UP000678499">
    <property type="component" value="Unassembled WGS sequence"/>
</dbReference>
<proteinExistence type="predicted"/>
<name>A0A7R9C448_9CRUS</name>
<dbReference type="EMBL" id="OA903609">
    <property type="protein sequence ID" value="CAD7285749.1"/>
    <property type="molecule type" value="Genomic_DNA"/>
</dbReference>
<keyword evidence="3" id="KW-1185">Reference proteome</keyword>
<reference evidence="2" key="1">
    <citation type="submission" date="2020-11" db="EMBL/GenBank/DDBJ databases">
        <authorList>
            <person name="Tran Van P."/>
        </authorList>
    </citation>
    <scope>NUCLEOTIDE SEQUENCE</scope>
</reference>
<feature type="region of interest" description="Disordered" evidence="1">
    <location>
        <begin position="1"/>
        <end position="22"/>
    </location>
</feature>
<gene>
    <name evidence="2" type="ORF">NMOB1V02_LOCUS13351</name>
</gene>
<accession>A0A7R9C448</accession>
<dbReference type="EMBL" id="CAJPEX010021572">
    <property type="protein sequence ID" value="CAG0925901.1"/>
    <property type="molecule type" value="Genomic_DNA"/>
</dbReference>